<dbReference type="Gene3D" id="3.40.50.2300">
    <property type="match status" value="1"/>
</dbReference>
<evidence type="ECO:0000256" key="1">
    <source>
        <dbReference type="ARBA" id="ARBA00018672"/>
    </source>
</evidence>
<evidence type="ECO:0000256" key="8">
    <source>
        <dbReference type="PROSITE-ProRule" id="PRU00169"/>
    </source>
</evidence>
<dbReference type="CDD" id="cd17574">
    <property type="entry name" value="REC_OmpR"/>
    <property type="match status" value="1"/>
</dbReference>
<evidence type="ECO:0000313" key="12">
    <source>
        <dbReference type="EMBL" id="QNB45083.1"/>
    </source>
</evidence>
<dbReference type="InterPro" id="IPR016032">
    <property type="entry name" value="Sig_transdc_resp-reg_C-effctor"/>
</dbReference>
<dbReference type="InterPro" id="IPR011006">
    <property type="entry name" value="CheY-like_superfamily"/>
</dbReference>
<feature type="modified residue" description="4-aspartylphosphate" evidence="8">
    <location>
        <position position="54"/>
    </location>
</feature>
<name>A0A7G6DZ29_THEFR</name>
<evidence type="ECO:0000256" key="4">
    <source>
        <dbReference type="ARBA" id="ARBA00023015"/>
    </source>
</evidence>
<keyword evidence="5 9" id="KW-0238">DNA-binding</keyword>
<evidence type="ECO:0000256" key="7">
    <source>
        <dbReference type="ARBA" id="ARBA00024867"/>
    </source>
</evidence>
<dbReference type="RefSeq" id="WP_034423260.1">
    <property type="nucleotide sequence ID" value="NZ_CP045798.1"/>
</dbReference>
<dbReference type="PANTHER" id="PTHR48111:SF50">
    <property type="entry name" value="KDP OPERON TRANSCRIPTIONAL REGULATORY PROTEIN KDPE"/>
    <property type="match status" value="1"/>
</dbReference>
<proteinExistence type="predicted"/>
<evidence type="ECO:0000256" key="6">
    <source>
        <dbReference type="ARBA" id="ARBA00023163"/>
    </source>
</evidence>
<evidence type="ECO:0000259" key="10">
    <source>
        <dbReference type="PROSITE" id="PS50110"/>
    </source>
</evidence>
<keyword evidence="2 8" id="KW-0597">Phosphoprotein</keyword>
<dbReference type="SMART" id="SM00862">
    <property type="entry name" value="Trans_reg_C"/>
    <property type="match status" value="1"/>
</dbReference>
<keyword evidence="6" id="KW-0804">Transcription</keyword>
<evidence type="ECO:0000256" key="2">
    <source>
        <dbReference type="ARBA" id="ARBA00022553"/>
    </source>
</evidence>
<dbReference type="Proteomes" id="UP000515847">
    <property type="component" value="Chromosome"/>
</dbReference>
<dbReference type="InterPro" id="IPR001867">
    <property type="entry name" value="OmpR/PhoB-type_DNA-bd"/>
</dbReference>
<reference evidence="12 13" key="1">
    <citation type="journal article" date="2019" name="Front. Microbiol.">
        <title>Thermoanaerosceptrum fracticalcis gen. nov. sp. nov., a Novel Fumarate-Fermenting Microorganism From a Deep Fractured Carbonate Aquifer of the US Great Basin.</title>
        <authorList>
            <person name="Hamilton-Brehm S.D."/>
            <person name="Stewart L.E."/>
            <person name="Zavarin M."/>
            <person name="Caldwell M."/>
            <person name="Lawson P.A."/>
            <person name="Onstott T.C."/>
            <person name="Grzymski J."/>
            <person name="Neveux I."/>
            <person name="Lollar B.S."/>
            <person name="Russell C.E."/>
            <person name="Moser D.P."/>
        </authorList>
    </citation>
    <scope>NUCLEOTIDE SEQUENCE [LARGE SCALE GENOMIC DNA]</scope>
    <source>
        <strain evidence="12 13">DRI-13</strain>
    </source>
</reference>
<dbReference type="GO" id="GO:0000156">
    <property type="term" value="F:phosphorelay response regulator activity"/>
    <property type="evidence" value="ECO:0007669"/>
    <property type="project" value="TreeGrafter"/>
</dbReference>
<feature type="DNA-binding region" description="OmpR/PhoB-type" evidence="9">
    <location>
        <begin position="130"/>
        <end position="229"/>
    </location>
</feature>
<comment type="function">
    <text evidence="7">May play the central regulatory role in sporulation. It may be an element of the effector pathway responsible for the activation of sporulation genes in response to nutritional stress. Spo0A may act in concert with spo0H (a sigma factor) to control the expression of some genes that are critical to the sporulation process.</text>
</comment>
<feature type="domain" description="Response regulatory" evidence="10">
    <location>
        <begin position="5"/>
        <end position="118"/>
    </location>
</feature>
<dbReference type="SUPFAM" id="SSF52172">
    <property type="entry name" value="CheY-like"/>
    <property type="match status" value="1"/>
</dbReference>
<evidence type="ECO:0000256" key="3">
    <source>
        <dbReference type="ARBA" id="ARBA00023012"/>
    </source>
</evidence>
<dbReference type="FunFam" id="3.40.50.2300:FF:000001">
    <property type="entry name" value="DNA-binding response regulator PhoB"/>
    <property type="match status" value="1"/>
</dbReference>
<evidence type="ECO:0000256" key="5">
    <source>
        <dbReference type="ARBA" id="ARBA00023125"/>
    </source>
</evidence>
<dbReference type="GO" id="GO:0006355">
    <property type="term" value="P:regulation of DNA-templated transcription"/>
    <property type="evidence" value="ECO:0007669"/>
    <property type="project" value="InterPro"/>
</dbReference>
<dbReference type="SUPFAM" id="SSF46894">
    <property type="entry name" value="C-terminal effector domain of the bipartite response regulators"/>
    <property type="match status" value="1"/>
</dbReference>
<dbReference type="AlphaFoldDB" id="A0A7G6DZ29"/>
<evidence type="ECO:0000256" key="9">
    <source>
        <dbReference type="PROSITE-ProRule" id="PRU01091"/>
    </source>
</evidence>
<dbReference type="OrthoDB" id="9790454at2"/>
<dbReference type="GO" id="GO:0000976">
    <property type="term" value="F:transcription cis-regulatory region binding"/>
    <property type="evidence" value="ECO:0007669"/>
    <property type="project" value="TreeGrafter"/>
</dbReference>
<dbReference type="PANTHER" id="PTHR48111">
    <property type="entry name" value="REGULATOR OF RPOS"/>
    <property type="match status" value="1"/>
</dbReference>
<dbReference type="PROSITE" id="PS50110">
    <property type="entry name" value="RESPONSE_REGULATORY"/>
    <property type="match status" value="1"/>
</dbReference>
<protein>
    <recommendedName>
        <fullName evidence="1">Stage 0 sporulation protein A homolog</fullName>
    </recommendedName>
</protein>
<dbReference type="InterPro" id="IPR001789">
    <property type="entry name" value="Sig_transdc_resp-reg_receiver"/>
</dbReference>
<dbReference type="Gene3D" id="6.10.250.690">
    <property type="match status" value="1"/>
</dbReference>
<dbReference type="SMART" id="SM00448">
    <property type="entry name" value="REC"/>
    <property type="match status" value="1"/>
</dbReference>
<dbReference type="GO" id="GO:0005829">
    <property type="term" value="C:cytosol"/>
    <property type="evidence" value="ECO:0007669"/>
    <property type="project" value="TreeGrafter"/>
</dbReference>
<evidence type="ECO:0000313" key="13">
    <source>
        <dbReference type="Proteomes" id="UP000515847"/>
    </source>
</evidence>
<dbReference type="GO" id="GO:0032993">
    <property type="term" value="C:protein-DNA complex"/>
    <property type="evidence" value="ECO:0007669"/>
    <property type="project" value="TreeGrafter"/>
</dbReference>
<accession>A0A7G6DZ29</accession>
<sequence>MKKPVALVVDDESNILRFVRVNLRASGFEVASATTGTEALEQFHAVNPNVIILDIMLPEIDGLEVCRRIRQVSDVPIVMITAKNDIQDAVEGLNAGADDYITKPFAVEELLARINAVLRRAKANITQTNTDKIKIGNLLIDMAQRQAVINDQPVHLTPTEFKLLTYLANNVDKVVPHEELLMAVWGSEYKECTHYLRVSIGRLRQKIEADPGNPEYIVTCSGVGYMIRNVK</sequence>
<dbReference type="KEGG" id="tfr:BR63_01345"/>
<keyword evidence="3" id="KW-0902">Two-component regulatory system</keyword>
<dbReference type="CDD" id="cd00383">
    <property type="entry name" value="trans_reg_C"/>
    <property type="match status" value="1"/>
</dbReference>
<dbReference type="Pfam" id="PF00486">
    <property type="entry name" value="Trans_reg_C"/>
    <property type="match status" value="1"/>
</dbReference>
<dbReference type="EMBL" id="CP045798">
    <property type="protein sequence ID" value="QNB45083.1"/>
    <property type="molecule type" value="Genomic_DNA"/>
</dbReference>
<keyword evidence="4" id="KW-0805">Transcription regulation</keyword>
<gene>
    <name evidence="12" type="ORF">BR63_01345</name>
</gene>
<evidence type="ECO:0000259" key="11">
    <source>
        <dbReference type="PROSITE" id="PS51755"/>
    </source>
</evidence>
<dbReference type="Pfam" id="PF00072">
    <property type="entry name" value="Response_reg"/>
    <property type="match status" value="1"/>
</dbReference>
<dbReference type="PROSITE" id="PS51755">
    <property type="entry name" value="OMPR_PHOB"/>
    <property type="match status" value="1"/>
</dbReference>
<dbReference type="Gene3D" id="1.10.10.10">
    <property type="entry name" value="Winged helix-like DNA-binding domain superfamily/Winged helix DNA-binding domain"/>
    <property type="match status" value="1"/>
</dbReference>
<dbReference type="InterPro" id="IPR039420">
    <property type="entry name" value="WalR-like"/>
</dbReference>
<keyword evidence="13" id="KW-1185">Reference proteome</keyword>
<feature type="domain" description="OmpR/PhoB-type" evidence="11">
    <location>
        <begin position="130"/>
        <end position="229"/>
    </location>
</feature>
<organism evidence="12 13">
    <name type="scientific">Thermanaerosceptrum fracticalcis</name>
    <dbReference type="NCBI Taxonomy" id="1712410"/>
    <lineage>
        <taxon>Bacteria</taxon>
        <taxon>Bacillati</taxon>
        <taxon>Bacillota</taxon>
        <taxon>Clostridia</taxon>
        <taxon>Eubacteriales</taxon>
        <taxon>Peptococcaceae</taxon>
        <taxon>Thermanaerosceptrum</taxon>
    </lineage>
</organism>
<dbReference type="InterPro" id="IPR036388">
    <property type="entry name" value="WH-like_DNA-bd_sf"/>
</dbReference>